<accession>A0ABR9P859</accession>
<evidence type="ECO:0000256" key="1">
    <source>
        <dbReference type="SAM" id="SignalP"/>
    </source>
</evidence>
<sequence length="155" mass="17239">MRRTAYAACALSTALLLSGCSYVTPTITEDEAIAKTQEHAEHTLSALPENAELEELSEPSSSPCGNSQTRVTVSVNLWIHGIPEEDNDTALELMHEHWETNGYQILNDSRPDDTFINAKNEEDDFQVATRYNINDELSLSVRPPCLWPDGSPEFS</sequence>
<dbReference type="EMBL" id="JADBGI010000012">
    <property type="protein sequence ID" value="MBE3000021.1"/>
    <property type="molecule type" value="Genomic_DNA"/>
</dbReference>
<keyword evidence="1" id="KW-0732">Signal</keyword>
<name>A0ABR9P859_9ACTN</name>
<gene>
    <name evidence="2" type="ORF">IDM40_15075</name>
</gene>
<keyword evidence="3" id="KW-1185">Reference proteome</keyword>
<dbReference type="PROSITE" id="PS51257">
    <property type="entry name" value="PROKAR_LIPOPROTEIN"/>
    <property type="match status" value="1"/>
</dbReference>
<reference evidence="2 3" key="1">
    <citation type="submission" date="2020-09" db="EMBL/GenBank/DDBJ databases">
        <title>Diversity and distribution of actinomycetes associated with coral in the coast of Hainan.</title>
        <authorList>
            <person name="Li F."/>
        </authorList>
    </citation>
    <scope>NUCLEOTIDE SEQUENCE [LARGE SCALE GENOMIC DNA]</scope>
    <source>
        <strain evidence="2 3">HNM0947</strain>
    </source>
</reference>
<feature type="chain" id="PRO_5045676030" description="Lipoprotein" evidence="1">
    <location>
        <begin position="24"/>
        <end position="155"/>
    </location>
</feature>
<dbReference type="Proteomes" id="UP000806528">
    <property type="component" value="Unassembled WGS sequence"/>
</dbReference>
<organism evidence="2 3">
    <name type="scientific">Nocardiopsis coralli</name>
    <dbReference type="NCBI Taxonomy" id="2772213"/>
    <lineage>
        <taxon>Bacteria</taxon>
        <taxon>Bacillati</taxon>
        <taxon>Actinomycetota</taxon>
        <taxon>Actinomycetes</taxon>
        <taxon>Streptosporangiales</taxon>
        <taxon>Nocardiopsidaceae</taxon>
        <taxon>Nocardiopsis</taxon>
    </lineage>
</organism>
<feature type="signal peptide" evidence="1">
    <location>
        <begin position="1"/>
        <end position="23"/>
    </location>
</feature>
<evidence type="ECO:0000313" key="3">
    <source>
        <dbReference type="Proteomes" id="UP000806528"/>
    </source>
</evidence>
<proteinExistence type="predicted"/>
<comment type="caution">
    <text evidence="2">The sequence shown here is derived from an EMBL/GenBank/DDBJ whole genome shotgun (WGS) entry which is preliminary data.</text>
</comment>
<evidence type="ECO:0000313" key="2">
    <source>
        <dbReference type="EMBL" id="MBE3000021.1"/>
    </source>
</evidence>
<dbReference type="RefSeq" id="WP_193122640.1">
    <property type="nucleotide sequence ID" value="NZ_JADBGI010000012.1"/>
</dbReference>
<protein>
    <recommendedName>
        <fullName evidence="4">Lipoprotein</fullName>
    </recommendedName>
</protein>
<evidence type="ECO:0008006" key="4">
    <source>
        <dbReference type="Google" id="ProtNLM"/>
    </source>
</evidence>